<feature type="compositionally biased region" description="Basic and acidic residues" evidence="1">
    <location>
        <begin position="94"/>
        <end position="124"/>
    </location>
</feature>
<dbReference type="GeneID" id="110426753"/>
<reference evidence="4" key="1">
    <citation type="submission" date="2025-08" db="UniProtKB">
        <authorList>
            <consortium name="RefSeq"/>
        </authorList>
    </citation>
    <scope>IDENTIFICATION</scope>
    <source>
        <tissue evidence="4">Leaf</tissue>
    </source>
</reference>
<sequence>MEGKKEEEYCQRGNAIESVNTALFTAGLLLLMVCFKRDLPLFLVEQWRAWVFLVLNLVLLAIFFTSVNPITSTQNPESKNNDEETKKQSRHCKLSNEVEACKQDPVESNKRSNEAEGKLEKEAAVEQNNELPKLSKEELNERVEAFIAMFRQHLAADARKGRDKLQRKGGDVKHMKLSSGGVNCFVFKVQG</sequence>
<dbReference type="PANTHER" id="PTHR35997">
    <property type="entry name" value="COTTON FIBER PROTEIN-RELATED"/>
    <property type="match status" value="1"/>
</dbReference>
<dbReference type="AlphaFoldDB" id="A0A6J1BDY9"/>
<feature type="transmembrane region" description="Helical" evidence="2">
    <location>
        <begin position="15"/>
        <end position="35"/>
    </location>
</feature>
<dbReference type="Proteomes" id="UP000504621">
    <property type="component" value="Unplaced"/>
</dbReference>
<feature type="region of interest" description="Disordered" evidence="1">
    <location>
        <begin position="72"/>
        <end position="133"/>
    </location>
</feature>
<evidence type="ECO:0000313" key="3">
    <source>
        <dbReference type="Proteomes" id="UP000504621"/>
    </source>
</evidence>
<keyword evidence="2" id="KW-1133">Transmembrane helix</keyword>
<dbReference type="PANTHER" id="PTHR35997:SF5">
    <property type="entry name" value="OS09G0539700 PROTEIN"/>
    <property type="match status" value="1"/>
</dbReference>
<evidence type="ECO:0000256" key="1">
    <source>
        <dbReference type="SAM" id="MobiDB-lite"/>
    </source>
</evidence>
<keyword evidence="2" id="KW-0812">Transmembrane</keyword>
<feature type="transmembrane region" description="Helical" evidence="2">
    <location>
        <begin position="47"/>
        <end position="67"/>
    </location>
</feature>
<proteinExistence type="predicted"/>
<keyword evidence="2" id="KW-0472">Membrane</keyword>
<gene>
    <name evidence="4" type="primary">LOC110426753</name>
</gene>
<evidence type="ECO:0000313" key="4">
    <source>
        <dbReference type="RefSeq" id="XP_021297727.1"/>
    </source>
</evidence>
<dbReference type="RefSeq" id="XP_021297727.1">
    <property type="nucleotide sequence ID" value="XM_021442052.1"/>
</dbReference>
<accession>A0A6J1BDY9</accession>
<keyword evidence="3" id="KW-1185">Reference proteome</keyword>
<organism evidence="3 4">
    <name type="scientific">Herrania umbratica</name>
    <dbReference type="NCBI Taxonomy" id="108875"/>
    <lineage>
        <taxon>Eukaryota</taxon>
        <taxon>Viridiplantae</taxon>
        <taxon>Streptophyta</taxon>
        <taxon>Embryophyta</taxon>
        <taxon>Tracheophyta</taxon>
        <taxon>Spermatophyta</taxon>
        <taxon>Magnoliopsida</taxon>
        <taxon>eudicotyledons</taxon>
        <taxon>Gunneridae</taxon>
        <taxon>Pentapetalae</taxon>
        <taxon>rosids</taxon>
        <taxon>malvids</taxon>
        <taxon>Malvales</taxon>
        <taxon>Malvaceae</taxon>
        <taxon>Byttnerioideae</taxon>
        <taxon>Herrania</taxon>
    </lineage>
</organism>
<evidence type="ECO:0000256" key="2">
    <source>
        <dbReference type="SAM" id="Phobius"/>
    </source>
</evidence>
<dbReference type="OrthoDB" id="1725777at2759"/>
<protein>
    <submittedName>
        <fullName evidence="4">Uncharacterized protein LOC110426753</fullName>
    </submittedName>
</protein>
<name>A0A6J1BDY9_9ROSI</name>